<evidence type="ECO:0000256" key="1">
    <source>
        <dbReference type="SAM" id="MobiDB-lite"/>
    </source>
</evidence>
<feature type="region of interest" description="Disordered" evidence="1">
    <location>
        <begin position="320"/>
        <end position="339"/>
    </location>
</feature>
<dbReference type="SUPFAM" id="SSF46689">
    <property type="entry name" value="Homeodomain-like"/>
    <property type="match status" value="1"/>
</dbReference>
<evidence type="ECO:0000313" key="2">
    <source>
        <dbReference type="EMBL" id="GAA3639018.1"/>
    </source>
</evidence>
<sequence>MRAAPLNLTESDSRWLTGQLAAGEDSEQARRARIVLLAAEGLRNVEIAERLELSLPTVAKWRNRFAQSGVAGLLDLPRSGRPRTVDHRQVVEATLGAPPVELGVAHWSSRLLARHLGVGDATVARIWREYGIAPRPRGTYEFAVSPSLTARYVDVLGLYLTPTCRAAVLVVDEERQAAPRAARHGSRPVDLDCAPDRVPGVRSTREGADTGRAASSTQHSREFIRQIASAYPERELHVMISKADAAGPVRDPQAAVRHPSLALHTVAADEQWLNLVEVWLLMMAARTADGRSLCPIDRVRSLVGSGQSAVWIKRPAGLGQGPTRWSGRRRRSGWERDSA</sequence>
<keyword evidence="3" id="KW-1185">Reference proteome</keyword>
<dbReference type="Gene3D" id="1.10.10.10">
    <property type="entry name" value="Winged helix-like DNA-binding domain superfamily/Winged helix DNA-binding domain"/>
    <property type="match status" value="1"/>
</dbReference>
<proteinExistence type="predicted"/>
<accession>A0ABP7ARP9</accession>
<name>A0ABP7ARP9_9ACTN</name>
<dbReference type="RefSeq" id="WP_344809170.1">
    <property type="nucleotide sequence ID" value="NZ_BAABAB010000049.1"/>
</dbReference>
<feature type="region of interest" description="Disordered" evidence="1">
    <location>
        <begin position="180"/>
        <end position="216"/>
    </location>
</feature>
<dbReference type="Proteomes" id="UP001501490">
    <property type="component" value="Unassembled WGS sequence"/>
</dbReference>
<evidence type="ECO:0000313" key="3">
    <source>
        <dbReference type="Proteomes" id="UP001501490"/>
    </source>
</evidence>
<dbReference type="InterPro" id="IPR036388">
    <property type="entry name" value="WH-like_DNA-bd_sf"/>
</dbReference>
<evidence type="ECO:0008006" key="4">
    <source>
        <dbReference type="Google" id="ProtNLM"/>
    </source>
</evidence>
<organism evidence="2 3">
    <name type="scientific">Microlunatus ginsengisoli</name>
    <dbReference type="NCBI Taxonomy" id="363863"/>
    <lineage>
        <taxon>Bacteria</taxon>
        <taxon>Bacillati</taxon>
        <taxon>Actinomycetota</taxon>
        <taxon>Actinomycetes</taxon>
        <taxon>Propionibacteriales</taxon>
        <taxon>Propionibacteriaceae</taxon>
        <taxon>Microlunatus</taxon>
    </lineage>
</organism>
<protein>
    <recommendedName>
        <fullName evidence="4">Transposase</fullName>
    </recommendedName>
</protein>
<comment type="caution">
    <text evidence="2">The sequence shown here is derived from an EMBL/GenBank/DDBJ whole genome shotgun (WGS) entry which is preliminary data.</text>
</comment>
<dbReference type="Pfam" id="PF13551">
    <property type="entry name" value="HTH_29"/>
    <property type="match status" value="1"/>
</dbReference>
<reference evidence="3" key="1">
    <citation type="journal article" date="2019" name="Int. J. Syst. Evol. Microbiol.">
        <title>The Global Catalogue of Microorganisms (GCM) 10K type strain sequencing project: providing services to taxonomists for standard genome sequencing and annotation.</title>
        <authorList>
            <consortium name="The Broad Institute Genomics Platform"/>
            <consortium name="The Broad Institute Genome Sequencing Center for Infectious Disease"/>
            <person name="Wu L."/>
            <person name="Ma J."/>
        </authorList>
    </citation>
    <scope>NUCLEOTIDE SEQUENCE [LARGE SCALE GENOMIC DNA]</scope>
    <source>
        <strain evidence="3">JCM 16929</strain>
    </source>
</reference>
<dbReference type="InterPro" id="IPR009057">
    <property type="entry name" value="Homeodomain-like_sf"/>
</dbReference>
<gene>
    <name evidence="2" type="ORF">GCM10022236_46880</name>
</gene>
<dbReference type="EMBL" id="BAABAB010000049">
    <property type="protein sequence ID" value="GAA3639018.1"/>
    <property type="molecule type" value="Genomic_DNA"/>
</dbReference>